<proteinExistence type="predicted"/>
<dbReference type="Pfam" id="PF11726">
    <property type="entry name" value="YagK_YfjJ_C"/>
    <property type="match status" value="1"/>
</dbReference>
<dbReference type="InterPro" id="IPR057271">
    <property type="entry name" value="YagK_YfjJ_C"/>
</dbReference>
<feature type="domain" description="YagK/YfjJ C-terminal" evidence="1">
    <location>
        <begin position="46"/>
        <end position="222"/>
    </location>
</feature>
<evidence type="ECO:0000259" key="1">
    <source>
        <dbReference type="Pfam" id="PF11726"/>
    </source>
</evidence>
<gene>
    <name evidence="2" type="ORF">D9F05_18325</name>
</gene>
<reference evidence="2" key="1">
    <citation type="submission" date="2018-10" db="EMBL/GenBank/DDBJ databases">
        <authorList>
            <consortium name="NARMS: The National Antimicrobial Resistance Monitoring System"/>
        </authorList>
    </citation>
    <scope>NUCLEOTIDE SEQUENCE [LARGE SCALE GENOMIC DNA]</scope>
    <source>
        <strain evidence="2">CVM N17EC0388</strain>
    </source>
</reference>
<accession>A0A3L0W4Y1</accession>
<name>A0A3L0W4Y1_ECOLX</name>
<dbReference type="AlphaFoldDB" id="A0A3L0W4Y1"/>
<evidence type="ECO:0000313" key="2">
    <source>
        <dbReference type="EMBL" id="MHO06289.1"/>
    </source>
</evidence>
<comment type="caution">
    <text evidence="2">The sequence shown here is derived from an EMBL/GenBank/DDBJ whole genome shotgun (WGS) entry which is preliminary data.</text>
</comment>
<dbReference type="EMBL" id="RNRV01000040">
    <property type="protein sequence ID" value="MHO06289.1"/>
    <property type="molecule type" value="Genomic_DNA"/>
</dbReference>
<sequence length="229" mass="27067">MNVLNNIKLNLSELSKLMTLSEANYGSIDRRCLFRSLDVIYDMLIRYPRVYALRIDLRFAIESPPDDPDTLLCQQRSDPRAITRFFESLKEQLRADHIRNNRRGEPELPAYIWCRERDTSVHSHYHVVLLFNKDVYAFLGNYQRSDADNMGVRLQKAWCSALALPYRDYTHLVEFPENHNCWFTRDDAILRRSDYLGFLFRIAYLSKQEGKISDDYRNFGTSQVRSLGH</sequence>
<organism evidence="2">
    <name type="scientific">Escherichia coli</name>
    <dbReference type="NCBI Taxonomy" id="562"/>
    <lineage>
        <taxon>Bacteria</taxon>
        <taxon>Pseudomonadati</taxon>
        <taxon>Pseudomonadota</taxon>
        <taxon>Gammaproteobacteria</taxon>
        <taxon>Enterobacterales</taxon>
        <taxon>Enterobacteriaceae</taxon>
        <taxon>Escherichia</taxon>
    </lineage>
</organism>
<protein>
    <submittedName>
        <fullName evidence="2">Inovirus Gp2 family protein</fullName>
    </submittedName>
</protein>